<accession>A0A7V5VFU6</accession>
<feature type="chain" id="PRO_5030572397" evidence="1">
    <location>
        <begin position="20"/>
        <end position="161"/>
    </location>
</feature>
<dbReference type="Proteomes" id="UP000885771">
    <property type="component" value="Unassembled WGS sequence"/>
</dbReference>
<sequence>MKKSYLSFWIFFILTSTLAAQSLTTPRALWLLDRPNPVLQVEAGINAVGALTVSVDSVYLPVLISVEIDGEMLWLKQAPGLPQSENTVHWNATEKGIQFRLGGKYTAGSHTLVAQFLADKKQLKKHNSVRVRFGGVVARGNDVASLQLAVPPELGSGRGAK</sequence>
<evidence type="ECO:0000313" key="2">
    <source>
        <dbReference type="EMBL" id="HHM02844.1"/>
    </source>
</evidence>
<protein>
    <submittedName>
        <fullName evidence="2">Uncharacterized protein</fullName>
    </submittedName>
</protein>
<organism evidence="2">
    <name type="scientific">Caldithrix abyssi</name>
    <dbReference type="NCBI Taxonomy" id="187145"/>
    <lineage>
        <taxon>Bacteria</taxon>
        <taxon>Pseudomonadati</taxon>
        <taxon>Calditrichota</taxon>
        <taxon>Calditrichia</taxon>
        <taxon>Calditrichales</taxon>
        <taxon>Calditrichaceae</taxon>
        <taxon>Caldithrix</taxon>
    </lineage>
</organism>
<dbReference type="AlphaFoldDB" id="A0A7V5VFU6"/>
<dbReference type="EMBL" id="DRLI01000288">
    <property type="protein sequence ID" value="HHM02844.1"/>
    <property type="molecule type" value="Genomic_DNA"/>
</dbReference>
<reference evidence="2" key="1">
    <citation type="journal article" date="2020" name="mSystems">
        <title>Genome- and Community-Level Interaction Insights into Carbon Utilization and Element Cycling Functions of Hydrothermarchaeota in Hydrothermal Sediment.</title>
        <authorList>
            <person name="Zhou Z."/>
            <person name="Liu Y."/>
            <person name="Xu W."/>
            <person name="Pan J."/>
            <person name="Luo Z.H."/>
            <person name="Li M."/>
        </authorList>
    </citation>
    <scope>NUCLEOTIDE SEQUENCE [LARGE SCALE GENOMIC DNA]</scope>
    <source>
        <strain evidence="2">HyVt-460</strain>
    </source>
</reference>
<evidence type="ECO:0000256" key="1">
    <source>
        <dbReference type="SAM" id="SignalP"/>
    </source>
</evidence>
<keyword evidence="1" id="KW-0732">Signal</keyword>
<proteinExistence type="predicted"/>
<comment type="caution">
    <text evidence="2">The sequence shown here is derived from an EMBL/GenBank/DDBJ whole genome shotgun (WGS) entry which is preliminary data.</text>
</comment>
<feature type="signal peptide" evidence="1">
    <location>
        <begin position="1"/>
        <end position="19"/>
    </location>
</feature>
<name>A0A7V5VFU6_CALAY</name>
<gene>
    <name evidence="2" type="ORF">ENJ15_07495</name>
</gene>